<dbReference type="KEGG" id="crb:17890165"/>
<dbReference type="OrthoDB" id="1708403at2759"/>
<organism evidence="11 12">
    <name type="scientific">Capsella rubella</name>
    <dbReference type="NCBI Taxonomy" id="81985"/>
    <lineage>
        <taxon>Eukaryota</taxon>
        <taxon>Viridiplantae</taxon>
        <taxon>Streptophyta</taxon>
        <taxon>Embryophyta</taxon>
        <taxon>Tracheophyta</taxon>
        <taxon>Spermatophyta</taxon>
        <taxon>Magnoliopsida</taxon>
        <taxon>eudicotyledons</taxon>
        <taxon>Gunneridae</taxon>
        <taxon>Pentapetalae</taxon>
        <taxon>rosids</taxon>
        <taxon>malvids</taxon>
        <taxon>Brassicales</taxon>
        <taxon>Brassicaceae</taxon>
        <taxon>Camelineae</taxon>
        <taxon>Capsella</taxon>
    </lineage>
</organism>
<evidence type="ECO:0000256" key="1">
    <source>
        <dbReference type="ARBA" id="ARBA00004123"/>
    </source>
</evidence>
<keyword evidence="7" id="KW-0539">Nucleus</keyword>
<feature type="region of interest" description="Disordered" evidence="9">
    <location>
        <begin position="70"/>
        <end position="95"/>
    </location>
</feature>
<dbReference type="STRING" id="81985.R0HZ73"/>
<evidence type="ECO:0000256" key="7">
    <source>
        <dbReference type="ARBA" id="ARBA00023242"/>
    </source>
</evidence>
<keyword evidence="2" id="KW-0479">Metal-binding</keyword>
<feature type="compositionally biased region" description="Polar residues" evidence="9">
    <location>
        <begin position="151"/>
        <end position="160"/>
    </location>
</feature>
<evidence type="ECO:0000256" key="9">
    <source>
        <dbReference type="SAM" id="MobiDB-lite"/>
    </source>
</evidence>
<dbReference type="Pfam" id="PF13912">
    <property type="entry name" value="zf-C2H2_6"/>
    <property type="match status" value="1"/>
</dbReference>
<dbReference type="AlphaFoldDB" id="R0HZ73"/>
<dbReference type="InterPro" id="IPR036236">
    <property type="entry name" value="Znf_C2H2_sf"/>
</dbReference>
<dbReference type="eggNOG" id="ENOG502QUGK">
    <property type="taxonomic scope" value="Eukaryota"/>
</dbReference>
<evidence type="ECO:0000256" key="5">
    <source>
        <dbReference type="ARBA" id="ARBA00023015"/>
    </source>
</evidence>
<dbReference type="Proteomes" id="UP000029121">
    <property type="component" value="Unassembled WGS sequence"/>
</dbReference>
<protein>
    <recommendedName>
        <fullName evidence="10">C2H2-type domain-containing protein</fullName>
    </recommendedName>
</protein>
<comment type="subcellular location">
    <subcellularLocation>
        <location evidence="1">Nucleus</location>
    </subcellularLocation>
</comment>
<reference evidence="12" key="1">
    <citation type="journal article" date="2013" name="Nat. Genet.">
        <title>The Capsella rubella genome and the genomic consequences of rapid mating system evolution.</title>
        <authorList>
            <person name="Slotte T."/>
            <person name="Hazzouri K.M."/>
            <person name="Agren J.A."/>
            <person name="Koenig D."/>
            <person name="Maumus F."/>
            <person name="Guo Y.L."/>
            <person name="Steige K."/>
            <person name="Platts A.E."/>
            <person name="Escobar J.S."/>
            <person name="Newman L.K."/>
            <person name="Wang W."/>
            <person name="Mandakova T."/>
            <person name="Vello E."/>
            <person name="Smith L.M."/>
            <person name="Henz S.R."/>
            <person name="Steffen J."/>
            <person name="Takuno S."/>
            <person name="Brandvain Y."/>
            <person name="Coop G."/>
            <person name="Andolfatto P."/>
            <person name="Hu T.T."/>
            <person name="Blanchette M."/>
            <person name="Clark R.M."/>
            <person name="Quesneville H."/>
            <person name="Nordborg M."/>
            <person name="Gaut B.S."/>
            <person name="Lysak M.A."/>
            <person name="Jenkins J."/>
            <person name="Grimwood J."/>
            <person name="Chapman J."/>
            <person name="Prochnik S."/>
            <person name="Shu S."/>
            <person name="Rokhsar D."/>
            <person name="Schmutz J."/>
            <person name="Weigel D."/>
            <person name="Wright S.I."/>
        </authorList>
    </citation>
    <scope>NUCLEOTIDE SEQUENCE [LARGE SCALE GENOMIC DNA]</scope>
    <source>
        <strain evidence="12">cv. Monte Gargano</strain>
    </source>
</reference>
<feature type="compositionally biased region" description="Low complexity" evidence="9">
    <location>
        <begin position="126"/>
        <end position="142"/>
    </location>
</feature>
<dbReference type="GO" id="GO:0008270">
    <property type="term" value="F:zinc ion binding"/>
    <property type="evidence" value="ECO:0007669"/>
    <property type="project" value="UniProtKB-KW"/>
</dbReference>
<keyword evidence="12" id="KW-1185">Reference proteome</keyword>
<feature type="region of interest" description="Disordered" evidence="9">
    <location>
        <begin position="247"/>
        <end position="271"/>
    </location>
</feature>
<dbReference type="GO" id="GO:0005634">
    <property type="term" value="C:nucleus"/>
    <property type="evidence" value="ECO:0007669"/>
    <property type="project" value="UniProtKB-SubCell"/>
</dbReference>
<dbReference type="PANTHER" id="PTHR45801">
    <property type="entry name" value="OS07G0101800 PROTEIN"/>
    <property type="match status" value="1"/>
</dbReference>
<dbReference type="SMART" id="SM00355">
    <property type="entry name" value="ZnF_C2H2"/>
    <property type="match status" value="1"/>
</dbReference>
<dbReference type="InterPro" id="IPR052426">
    <property type="entry name" value="Plant_dev_regulator"/>
</dbReference>
<dbReference type="SUPFAM" id="SSF57667">
    <property type="entry name" value="beta-beta-alpha zinc fingers"/>
    <property type="match status" value="1"/>
</dbReference>
<dbReference type="InterPro" id="IPR013087">
    <property type="entry name" value="Znf_C2H2_type"/>
</dbReference>
<dbReference type="PROSITE" id="PS50157">
    <property type="entry name" value="ZINC_FINGER_C2H2_2"/>
    <property type="match status" value="1"/>
</dbReference>
<evidence type="ECO:0000256" key="4">
    <source>
        <dbReference type="ARBA" id="ARBA00022833"/>
    </source>
</evidence>
<sequence length="314" mass="35320">MEKPGDFWIPKKSNKESSSWEELAFAEDDAAGSLWPPRSYTCSFCRREFRSAQALGGHMNVHRRDRARLKQADDDQYLFSKPSSSPEYPSHNDSDDIRETSCYTLVFNSKPNYFKKTQHSCVIDLSSSSSSSPSLPYLTPSSRVSSGLPEKQNTFSSSPSFLVEPSNNSSYIPSSSPWSSPSTFVDHKRCDLYAIPGMEGDKKRKIENDVPKIGHKAKLSLGNSCTTDLSVSMNLVIHQSFPITAHDSDEELERGDIRKRRRRHESPSQPSIFISSLSCKSDIITRKEEIKHKGDCFEDLDLELRLGTDPPKGI</sequence>
<proteinExistence type="predicted"/>
<evidence type="ECO:0000313" key="11">
    <source>
        <dbReference type="EMBL" id="EOA29373.1"/>
    </source>
</evidence>
<keyword evidence="5" id="KW-0805">Transcription regulation</keyword>
<evidence type="ECO:0000256" key="2">
    <source>
        <dbReference type="ARBA" id="ARBA00022723"/>
    </source>
</evidence>
<keyword evidence="4" id="KW-0862">Zinc</keyword>
<evidence type="ECO:0000313" key="12">
    <source>
        <dbReference type="Proteomes" id="UP000029121"/>
    </source>
</evidence>
<evidence type="ECO:0000256" key="3">
    <source>
        <dbReference type="ARBA" id="ARBA00022771"/>
    </source>
</evidence>
<dbReference type="Gene3D" id="3.30.160.60">
    <property type="entry name" value="Classic Zinc Finger"/>
    <property type="match status" value="1"/>
</dbReference>
<name>R0HZ73_9BRAS</name>
<feature type="region of interest" description="Disordered" evidence="9">
    <location>
        <begin position="126"/>
        <end position="161"/>
    </location>
</feature>
<keyword evidence="3 8" id="KW-0863">Zinc-finger</keyword>
<gene>
    <name evidence="11" type="ORF">CARUB_v10025660mg</name>
</gene>
<dbReference type="PROSITE" id="PS00028">
    <property type="entry name" value="ZINC_FINGER_C2H2_1"/>
    <property type="match status" value="1"/>
</dbReference>
<dbReference type="PANTHER" id="PTHR45801:SF94">
    <property type="entry name" value="ZINC FINGER PROTEIN 10"/>
    <property type="match status" value="1"/>
</dbReference>
<evidence type="ECO:0000256" key="6">
    <source>
        <dbReference type="ARBA" id="ARBA00023163"/>
    </source>
</evidence>
<dbReference type="EMBL" id="KB870808">
    <property type="protein sequence ID" value="EOA29373.1"/>
    <property type="molecule type" value="Genomic_DNA"/>
</dbReference>
<feature type="domain" description="C2H2-type" evidence="10">
    <location>
        <begin position="40"/>
        <end position="67"/>
    </location>
</feature>
<evidence type="ECO:0000256" key="8">
    <source>
        <dbReference type="PROSITE-ProRule" id="PRU00042"/>
    </source>
</evidence>
<accession>R0HZ73</accession>
<keyword evidence="6" id="KW-0804">Transcription</keyword>
<evidence type="ECO:0000259" key="10">
    <source>
        <dbReference type="PROSITE" id="PS50157"/>
    </source>
</evidence>